<dbReference type="InterPro" id="IPR014284">
    <property type="entry name" value="RNA_pol_sigma-70_dom"/>
</dbReference>
<dbReference type="GO" id="GO:0016987">
    <property type="term" value="F:sigma factor activity"/>
    <property type="evidence" value="ECO:0007669"/>
    <property type="project" value="UniProtKB-KW"/>
</dbReference>
<dbReference type="InterPro" id="IPR013325">
    <property type="entry name" value="RNA_pol_sigma_r2"/>
</dbReference>
<feature type="domain" description="RNA polymerase sigma factor 70 region 4 type 2" evidence="7">
    <location>
        <begin position="114"/>
        <end position="166"/>
    </location>
</feature>
<evidence type="ECO:0000256" key="4">
    <source>
        <dbReference type="ARBA" id="ARBA00023125"/>
    </source>
</evidence>
<dbReference type="Pfam" id="PF08281">
    <property type="entry name" value="Sigma70_r4_2"/>
    <property type="match status" value="1"/>
</dbReference>
<organism evidence="8 9">
    <name type="scientific">Actinomadura rudentiformis</name>
    <dbReference type="NCBI Taxonomy" id="359158"/>
    <lineage>
        <taxon>Bacteria</taxon>
        <taxon>Bacillati</taxon>
        <taxon>Actinomycetota</taxon>
        <taxon>Actinomycetes</taxon>
        <taxon>Streptosporangiales</taxon>
        <taxon>Thermomonosporaceae</taxon>
        <taxon>Actinomadura</taxon>
    </lineage>
</organism>
<evidence type="ECO:0000259" key="6">
    <source>
        <dbReference type="Pfam" id="PF04542"/>
    </source>
</evidence>
<dbReference type="Pfam" id="PF04542">
    <property type="entry name" value="Sigma70_r2"/>
    <property type="match status" value="1"/>
</dbReference>
<dbReference type="PANTHER" id="PTHR43133">
    <property type="entry name" value="RNA POLYMERASE ECF-TYPE SIGMA FACTO"/>
    <property type="match status" value="1"/>
</dbReference>
<comment type="caution">
    <text evidence="8">The sequence shown here is derived from an EMBL/GenBank/DDBJ whole genome shotgun (WGS) entry which is preliminary data.</text>
</comment>
<dbReference type="NCBIfam" id="TIGR02983">
    <property type="entry name" value="SigE-fam_strep"/>
    <property type="match status" value="1"/>
</dbReference>
<dbReference type="GO" id="GO:0003677">
    <property type="term" value="F:DNA binding"/>
    <property type="evidence" value="ECO:0007669"/>
    <property type="project" value="UniProtKB-KW"/>
</dbReference>
<dbReference type="InterPro" id="IPR039425">
    <property type="entry name" value="RNA_pol_sigma-70-like"/>
</dbReference>
<dbReference type="GO" id="GO:0006352">
    <property type="term" value="P:DNA-templated transcription initiation"/>
    <property type="evidence" value="ECO:0007669"/>
    <property type="project" value="InterPro"/>
</dbReference>
<proteinExistence type="inferred from homology"/>
<dbReference type="PANTHER" id="PTHR43133:SF50">
    <property type="entry name" value="ECF RNA POLYMERASE SIGMA FACTOR SIGM"/>
    <property type="match status" value="1"/>
</dbReference>
<dbReference type="Gene3D" id="1.10.10.10">
    <property type="entry name" value="Winged helix-like DNA-binding domain superfamily/Winged helix DNA-binding domain"/>
    <property type="match status" value="1"/>
</dbReference>
<keyword evidence="4" id="KW-0238">DNA-binding</keyword>
<accession>A0A6H9YRT8</accession>
<keyword evidence="3" id="KW-0731">Sigma factor</keyword>
<dbReference type="SUPFAM" id="SSF88946">
    <property type="entry name" value="Sigma2 domain of RNA polymerase sigma factors"/>
    <property type="match status" value="1"/>
</dbReference>
<dbReference type="Gene3D" id="1.10.1740.10">
    <property type="match status" value="1"/>
</dbReference>
<evidence type="ECO:0000256" key="1">
    <source>
        <dbReference type="ARBA" id="ARBA00010641"/>
    </source>
</evidence>
<evidence type="ECO:0000313" key="9">
    <source>
        <dbReference type="Proteomes" id="UP000468735"/>
    </source>
</evidence>
<evidence type="ECO:0000256" key="5">
    <source>
        <dbReference type="ARBA" id="ARBA00023163"/>
    </source>
</evidence>
<reference evidence="8 9" key="1">
    <citation type="submission" date="2019-09" db="EMBL/GenBank/DDBJ databases">
        <title>Actinomadura physcomitrii sp. nov., a novel actinomycete isolated from moss [Physcomitrium sphaericum (Ludw) Fuernr].</title>
        <authorList>
            <person name="Zhuang X."/>
            <person name="Liu C."/>
        </authorList>
    </citation>
    <scope>NUCLEOTIDE SEQUENCE [LARGE SCALE GENOMIC DNA]</scope>
    <source>
        <strain evidence="8 9">HMC1</strain>
    </source>
</reference>
<keyword evidence="9" id="KW-1185">Reference proteome</keyword>
<comment type="similarity">
    <text evidence="1">Belongs to the sigma-70 factor family. ECF subfamily.</text>
</comment>
<dbReference type="AlphaFoldDB" id="A0A6H9YRT8"/>
<dbReference type="InterPro" id="IPR007627">
    <property type="entry name" value="RNA_pol_sigma70_r2"/>
</dbReference>
<dbReference type="InterPro" id="IPR036388">
    <property type="entry name" value="WH-like_DNA-bd_sf"/>
</dbReference>
<evidence type="ECO:0000256" key="3">
    <source>
        <dbReference type="ARBA" id="ARBA00023082"/>
    </source>
</evidence>
<dbReference type="SUPFAM" id="SSF88659">
    <property type="entry name" value="Sigma3 and sigma4 domains of RNA polymerase sigma factors"/>
    <property type="match status" value="1"/>
</dbReference>
<keyword evidence="2" id="KW-0805">Transcription regulation</keyword>
<keyword evidence="5" id="KW-0804">Transcription</keyword>
<name>A0A6H9YRT8_9ACTN</name>
<dbReference type="Proteomes" id="UP000468735">
    <property type="component" value="Unassembled WGS sequence"/>
</dbReference>
<dbReference type="InterPro" id="IPR014325">
    <property type="entry name" value="RNA_pol_sigma-E_actinobac"/>
</dbReference>
<dbReference type="CDD" id="cd06171">
    <property type="entry name" value="Sigma70_r4"/>
    <property type="match status" value="1"/>
</dbReference>
<dbReference type="NCBIfam" id="TIGR02937">
    <property type="entry name" value="sigma70-ECF"/>
    <property type="match status" value="1"/>
</dbReference>
<dbReference type="EMBL" id="WBMT01000003">
    <property type="protein sequence ID" value="KAB2350852.1"/>
    <property type="molecule type" value="Genomic_DNA"/>
</dbReference>
<sequence length="174" mass="19497">MKPGGERARAAREDEATIAVTELYRGHALGLMRLALMMVGDRPTAEDVVQEAFLGLYRRWPNVQDRAKALTYVRSAVLNGCRSALRRRRRPFRGEHLPPVWSAEAQVMVGEERAEVMVALHRLPVRQREALVLRYFAELSERETAEAMGISSGTVKSTTSRALAALGRILEGER</sequence>
<feature type="domain" description="RNA polymerase sigma-70 region 2" evidence="6">
    <location>
        <begin position="23"/>
        <end position="90"/>
    </location>
</feature>
<evidence type="ECO:0000256" key="2">
    <source>
        <dbReference type="ARBA" id="ARBA00023015"/>
    </source>
</evidence>
<evidence type="ECO:0000313" key="8">
    <source>
        <dbReference type="EMBL" id="KAB2350852.1"/>
    </source>
</evidence>
<dbReference type="InterPro" id="IPR013249">
    <property type="entry name" value="RNA_pol_sigma70_r4_t2"/>
</dbReference>
<evidence type="ECO:0000259" key="7">
    <source>
        <dbReference type="Pfam" id="PF08281"/>
    </source>
</evidence>
<gene>
    <name evidence="8" type="ORF">F8566_07780</name>
</gene>
<dbReference type="InterPro" id="IPR013324">
    <property type="entry name" value="RNA_pol_sigma_r3/r4-like"/>
</dbReference>
<dbReference type="OrthoDB" id="2046835at2"/>
<protein>
    <submittedName>
        <fullName evidence="8">SigE family RNA polymerase sigma factor</fullName>
    </submittedName>
</protein>